<keyword evidence="5" id="KW-1185">Reference proteome</keyword>
<proteinExistence type="predicted"/>
<dbReference type="SUPFAM" id="SSF55729">
    <property type="entry name" value="Acyl-CoA N-acyltransferases (Nat)"/>
    <property type="match status" value="1"/>
</dbReference>
<sequence>MFNVKIRRPHPTDIPQLNEFFNIVITDTFNKEGIGDLLDDLQDELETKKKYLQSDLDSNGEKRYFLIALYEEQIIGTIGFGLASELIKKLTNNAFDQLVEVGTVLVHPKFQGIGVGNKLLQAIMTRLKSEGIKEFCLDCGYNCAQKIWKKKFGQPDYYIKDYWGIGQDHMIWGNKNT</sequence>
<organism evidence="4 5">
    <name type="scientific">Pallidibacillus pasinlerensis</name>
    <dbReference type="NCBI Taxonomy" id="2703818"/>
    <lineage>
        <taxon>Bacteria</taxon>
        <taxon>Bacillati</taxon>
        <taxon>Bacillota</taxon>
        <taxon>Bacilli</taxon>
        <taxon>Bacillales</taxon>
        <taxon>Bacillaceae</taxon>
        <taxon>Pallidibacillus</taxon>
    </lineage>
</organism>
<dbReference type="RefSeq" id="WP_161921799.1">
    <property type="nucleotide sequence ID" value="NZ_JAACYS010000099.1"/>
</dbReference>
<keyword evidence="1" id="KW-0808">Transferase</keyword>
<dbReference type="Pfam" id="PF00583">
    <property type="entry name" value="Acetyltransf_1"/>
    <property type="match status" value="1"/>
</dbReference>
<keyword evidence="2" id="KW-0012">Acyltransferase</keyword>
<dbReference type="InterPro" id="IPR000182">
    <property type="entry name" value="GNAT_dom"/>
</dbReference>
<feature type="domain" description="N-acetyltransferase" evidence="3">
    <location>
        <begin position="4"/>
        <end position="177"/>
    </location>
</feature>
<comment type="caution">
    <text evidence="4">The sequence shown here is derived from an EMBL/GenBank/DDBJ whole genome shotgun (WGS) entry which is preliminary data.</text>
</comment>
<evidence type="ECO:0000313" key="4">
    <source>
        <dbReference type="EMBL" id="NCU18973.1"/>
    </source>
</evidence>
<gene>
    <name evidence="4" type="ORF">GW534_14975</name>
</gene>
<dbReference type="Proteomes" id="UP000743899">
    <property type="component" value="Unassembled WGS sequence"/>
</dbReference>
<evidence type="ECO:0000256" key="2">
    <source>
        <dbReference type="ARBA" id="ARBA00023315"/>
    </source>
</evidence>
<dbReference type="EMBL" id="JAACYS010000099">
    <property type="protein sequence ID" value="NCU18973.1"/>
    <property type="molecule type" value="Genomic_DNA"/>
</dbReference>
<evidence type="ECO:0000259" key="3">
    <source>
        <dbReference type="PROSITE" id="PS51186"/>
    </source>
</evidence>
<accession>A0ABX0A683</accession>
<dbReference type="CDD" id="cd04301">
    <property type="entry name" value="NAT_SF"/>
    <property type="match status" value="1"/>
</dbReference>
<dbReference type="InterPro" id="IPR016181">
    <property type="entry name" value="Acyl_CoA_acyltransferase"/>
</dbReference>
<evidence type="ECO:0000313" key="5">
    <source>
        <dbReference type="Proteomes" id="UP000743899"/>
    </source>
</evidence>
<protein>
    <submittedName>
        <fullName evidence="4">GNAT family N-acetyltransferase</fullName>
    </submittedName>
</protein>
<dbReference type="Gene3D" id="3.40.630.30">
    <property type="match status" value="1"/>
</dbReference>
<dbReference type="PANTHER" id="PTHR43877:SF2">
    <property type="entry name" value="AMINOALKYLPHOSPHONATE N-ACETYLTRANSFERASE-RELATED"/>
    <property type="match status" value="1"/>
</dbReference>
<dbReference type="PANTHER" id="PTHR43877">
    <property type="entry name" value="AMINOALKYLPHOSPHONATE N-ACETYLTRANSFERASE-RELATED-RELATED"/>
    <property type="match status" value="1"/>
</dbReference>
<name>A0ABX0A683_9BACI</name>
<reference evidence="4 5" key="1">
    <citation type="submission" date="2020-01" db="EMBL/GenBank/DDBJ databases">
        <title>A novel Bacillus sp. from Pasinler.</title>
        <authorList>
            <person name="Adiguzel A."/>
            <person name="Ay H."/>
            <person name="Baltaci M.O."/>
        </authorList>
    </citation>
    <scope>NUCLEOTIDE SEQUENCE [LARGE SCALE GENOMIC DNA]</scope>
    <source>
        <strain evidence="4 5">P1</strain>
    </source>
</reference>
<dbReference type="PROSITE" id="PS51186">
    <property type="entry name" value="GNAT"/>
    <property type="match status" value="1"/>
</dbReference>
<dbReference type="InterPro" id="IPR050832">
    <property type="entry name" value="Bact_Acetyltransf"/>
</dbReference>
<evidence type="ECO:0000256" key="1">
    <source>
        <dbReference type="ARBA" id="ARBA00022679"/>
    </source>
</evidence>